<dbReference type="SUPFAM" id="SSF55781">
    <property type="entry name" value="GAF domain-like"/>
    <property type="match status" value="1"/>
</dbReference>
<gene>
    <name evidence="1" type="ORF">GX576_11315</name>
</gene>
<dbReference type="PANTHER" id="PTHR38765">
    <property type="entry name" value="DUF484 DOMAIN-CONTAINING PROTEIN"/>
    <property type="match status" value="1"/>
</dbReference>
<evidence type="ECO:0000313" key="1">
    <source>
        <dbReference type="EMBL" id="NLF54961.1"/>
    </source>
</evidence>
<dbReference type="EMBL" id="JAAYYV010000305">
    <property type="protein sequence ID" value="NLF54961.1"/>
    <property type="molecule type" value="Genomic_DNA"/>
</dbReference>
<sequence length="218" mass="24345">MNAEDVALYLQQNPEFLVDHEELFTRLTVPHPQHGGQAISLVERQQHALRDKIRQLEHKLSQLIAFGEENDEISEKVHRLALALLEAGSFEAVRQALILSLQEDFAVPHVGLRLWGGAMARAETEFMAVSEEAREYFESLRHPYCGTPEQVEVLAWFGEAAIHVRSVALMPLRRHGQLFGLLALGSPEPERFYPGMGTLYLGRIGELAAAALLCEIAG</sequence>
<dbReference type="Pfam" id="PF04340">
    <property type="entry name" value="DUF484"/>
    <property type="match status" value="1"/>
</dbReference>
<accession>A0A7X7LWZ9</accession>
<dbReference type="PANTHER" id="PTHR38765:SF1">
    <property type="entry name" value="DUF484 DOMAIN-CONTAINING PROTEIN"/>
    <property type="match status" value="1"/>
</dbReference>
<reference evidence="1 2" key="1">
    <citation type="journal article" date="2020" name="Biotechnol. Biofuels">
        <title>New insights from the biogas microbiome by comprehensive genome-resolved metagenomics of nearly 1600 species originating from multiple anaerobic digesters.</title>
        <authorList>
            <person name="Campanaro S."/>
            <person name="Treu L."/>
            <person name="Rodriguez-R L.M."/>
            <person name="Kovalovszki A."/>
            <person name="Ziels R.M."/>
            <person name="Maus I."/>
            <person name="Zhu X."/>
            <person name="Kougias P.G."/>
            <person name="Basile A."/>
            <person name="Luo G."/>
            <person name="Schluter A."/>
            <person name="Konstantinidis K.T."/>
            <person name="Angelidaki I."/>
        </authorList>
    </citation>
    <scope>NUCLEOTIDE SEQUENCE [LARGE SCALE GENOMIC DNA]</scope>
    <source>
        <strain evidence="1">AS06rmzACSIP_256</strain>
    </source>
</reference>
<dbReference type="Gene3D" id="3.30.450.40">
    <property type="match status" value="1"/>
</dbReference>
<dbReference type="InterPro" id="IPR007435">
    <property type="entry name" value="DUF484"/>
</dbReference>
<dbReference type="Proteomes" id="UP000536534">
    <property type="component" value="Unassembled WGS sequence"/>
</dbReference>
<protein>
    <submittedName>
        <fullName evidence="1">DUF484 family protein</fullName>
    </submittedName>
</protein>
<evidence type="ECO:0000313" key="2">
    <source>
        <dbReference type="Proteomes" id="UP000536534"/>
    </source>
</evidence>
<proteinExistence type="predicted"/>
<comment type="caution">
    <text evidence="1">The sequence shown here is derived from an EMBL/GenBank/DDBJ whole genome shotgun (WGS) entry which is preliminary data.</text>
</comment>
<organism evidence="1 2">
    <name type="scientific">Thauera phenolivorans</name>
    <dbReference type="NCBI Taxonomy" id="1792543"/>
    <lineage>
        <taxon>Bacteria</taxon>
        <taxon>Pseudomonadati</taxon>
        <taxon>Pseudomonadota</taxon>
        <taxon>Betaproteobacteria</taxon>
        <taxon>Rhodocyclales</taxon>
        <taxon>Zoogloeaceae</taxon>
        <taxon>Thauera</taxon>
    </lineage>
</organism>
<dbReference type="AlphaFoldDB" id="A0A7X7LWZ9"/>
<dbReference type="InterPro" id="IPR029016">
    <property type="entry name" value="GAF-like_dom_sf"/>
</dbReference>
<name>A0A7X7LWZ9_9RHOO</name>